<dbReference type="PATRIC" id="fig|750.21.peg.350"/>
<evidence type="ECO:0000313" key="1">
    <source>
        <dbReference type="EMBL" id="OBW99289.1"/>
    </source>
</evidence>
<protein>
    <submittedName>
        <fullName evidence="1">Uncharacterized protein</fullName>
    </submittedName>
</protein>
<sequence>MAEVKEKLLMEQVSNQALFEKLQTVEVLLLQQQKSALNDESKELWTVADIAAYFKLSERHIRGAVIVDPLFPRPVEIPSQRDIRKRSSSLRWIAGDVVRNAERKKARRV</sequence>
<accession>A0A1A7P405</accession>
<dbReference type="AlphaFoldDB" id="A0A1A7P405"/>
<evidence type="ECO:0000313" key="2">
    <source>
        <dbReference type="Proteomes" id="UP000092643"/>
    </source>
</evidence>
<proteinExistence type="predicted"/>
<comment type="caution">
    <text evidence="1">The sequence shown here is derived from an EMBL/GenBank/DDBJ whole genome shotgun (WGS) entry which is preliminary data.</text>
</comment>
<reference evidence="1 2" key="1">
    <citation type="submission" date="2014-11" db="EMBL/GenBank/DDBJ databases">
        <title>Pan-genome of Gallibacterium spp.</title>
        <authorList>
            <person name="Kudirkiene E."/>
            <person name="Bojesen A.M."/>
        </authorList>
    </citation>
    <scope>NUCLEOTIDE SEQUENCE [LARGE SCALE GENOMIC DNA]</scope>
    <source>
        <strain evidence="1 2">F 279</strain>
    </source>
</reference>
<dbReference type="Proteomes" id="UP000092643">
    <property type="component" value="Unassembled WGS sequence"/>
</dbReference>
<dbReference type="EMBL" id="JTJO01000023">
    <property type="protein sequence ID" value="OBW99289.1"/>
    <property type="molecule type" value="Genomic_DNA"/>
</dbReference>
<dbReference type="OrthoDB" id="5688316at2"/>
<gene>
    <name evidence="1" type="ORF">QV03_03680</name>
</gene>
<name>A0A1A7P405_9PAST</name>
<organism evidence="1 2">
    <name type="scientific">Gallibacterium anatis</name>
    <dbReference type="NCBI Taxonomy" id="750"/>
    <lineage>
        <taxon>Bacteria</taxon>
        <taxon>Pseudomonadati</taxon>
        <taxon>Pseudomonadota</taxon>
        <taxon>Gammaproteobacteria</taxon>
        <taxon>Pasteurellales</taxon>
        <taxon>Pasteurellaceae</taxon>
        <taxon>Gallibacterium</taxon>
    </lineage>
</organism>
<dbReference type="RefSeq" id="WP_065232050.1">
    <property type="nucleotide sequence ID" value="NZ_JTJN01000003.1"/>
</dbReference>